<dbReference type="Gramene" id="rna8120">
    <property type="protein sequence ID" value="RHN72413.1"/>
    <property type="gene ID" value="gene8120"/>
</dbReference>
<name>A2Q248_MEDTR</name>
<reference evidence="3" key="3">
    <citation type="journal article" date="2018" name="Nat. Plants">
        <title>Whole-genome landscape of Medicago truncatula symbiotic genes.</title>
        <authorList>
            <person name="Pecrix Y."/>
            <person name="Staton S.E."/>
            <person name="Sallet E."/>
            <person name="Lelandais-Briere C."/>
            <person name="Moreau S."/>
            <person name="Carrere S."/>
            <person name="Blein T."/>
            <person name="Jardinaud M.F."/>
            <person name="Latrasse D."/>
            <person name="Zouine M."/>
            <person name="Zahm M."/>
            <person name="Kreplak J."/>
            <person name="Mayjonade B."/>
            <person name="Satge C."/>
            <person name="Perez M."/>
            <person name="Cauet S."/>
            <person name="Marande W."/>
            <person name="Chantry-Darmon C."/>
            <person name="Lopez-Roques C."/>
            <person name="Bouchez O."/>
            <person name="Berard A."/>
            <person name="Debelle F."/>
            <person name="Munos S."/>
            <person name="Bendahmane A."/>
            <person name="Berges H."/>
            <person name="Niebel A."/>
            <person name="Buitink J."/>
            <person name="Frugier F."/>
            <person name="Benhamed M."/>
            <person name="Crespi M."/>
            <person name="Gouzy J."/>
            <person name="Gamas P."/>
        </authorList>
    </citation>
    <scope>NUCLEOTIDE SEQUENCE [LARGE SCALE GENOMIC DNA]</scope>
    <source>
        <strain evidence="3">cv. Jemalong A17</strain>
    </source>
</reference>
<evidence type="ECO:0000313" key="3">
    <source>
        <dbReference type="Proteomes" id="UP000265566"/>
    </source>
</evidence>
<reference evidence="1" key="2">
    <citation type="submission" date="2007-03" db="EMBL/GenBank/DDBJ databases">
        <authorList>
            <consortium name="The International Medicago Genome Annotation Group"/>
        </authorList>
    </citation>
    <scope>NUCLEOTIDE SEQUENCE</scope>
</reference>
<sequence>MERSKKNERLLMESLSHNKDGCLEFRPNLSRVIKLNMNVASKDLFSSSDGKVRDFNGGEVKCC</sequence>
<dbReference type="Proteomes" id="UP000265566">
    <property type="component" value="Chromosome 2"/>
</dbReference>
<evidence type="ECO:0000313" key="1">
    <source>
        <dbReference type="EMBL" id="ABN09767.1"/>
    </source>
</evidence>
<protein>
    <submittedName>
        <fullName evidence="1">Uncharacterized protein</fullName>
    </submittedName>
</protein>
<gene>
    <name evidence="1" type="ORF">MtrDRAFT_AC149207g30v2</name>
    <name evidence="2" type="ORF">MtrunA17_Chr2g0287381</name>
</gene>
<accession>A2Q248</accession>
<organism evidence="1">
    <name type="scientific">Medicago truncatula</name>
    <name type="common">Barrel medic</name>
    <name type="synonym">Medicago tribuloides</name>
    <dbReference type="NCBI Taxonomy" id="3880"/>
    <lineage>
        <taxon>Eukaryota</taxon>
        <taxon>Viridiplantae</taxon>
        <taxon>Streptophyta</taxon>
        <taxon>Embryophyta</taxon>
        <taxon>Tracheophyta</taxon>
        <taxon>Spermatophyta</taxon>
        <taxon>Magnoliopsida</taxon>
        <taxon>eudicotyledons</taxon>
        <taxon>Gunneridae</taxon>
        <taxon>Pentapetalae</taxon>
        <taxon>rosids</taxon>
        <taxon>fabids</taxon>
        <taxon>Fabales</taxon>
        <taxon>Fabaceae</taxon>
        <taxon>Papilionoideae</taxon>
        <taxon>50 kb inversion clade</taxon>
        <taxon>NPAAA clade</taxon>
        <taxon>Hologalegina</taxon>
        <taxon>IRL clade</taxon>
        <taxon>Trifolieae</taxon>
        <taxon>Medicago</taxon>
    </lineage>
</organism>
<dbReference type="EMBL" id="PSQE01000002">
    <property type="protein sequence ID" value="RHN72413.1"/>
    <property type="molecule type" value="Genomic_DNA"/>
</dbReference>
<reference evidence="2" key="4">
    <citation type="journal article" date="2018" name="Nat. Plants">
        <title>Whole-genome landscape of Medicago truncatula symbiotic genes.</title>
        <authorList>
            <person name="Pecrix Y."/>
            <person name="Gamas P."/>
            <person name="Carrere S."/>
        </authorList>
    </citation>
    <scope>NUCLEOTIDE SEQUENCE</scope>
    <source>
        <tissue evidence="2">Leaves</tissue>
    </source>
</reference>
<reference evidence="1" key="1">
    <citation type="submission" date="2005-04" db="EMBL/GenBank/DDBJ databases">
        <authorList>
            <person name="Town C.D."/>
        </authorList>
    </citation>
    <scope>NUCLEOTIDE SEQUENCE</scope>
</reference>
<dbReference type="AlphaFoldDB" id="A2Q248"/>
<proteinExistence type="predicted"/>
<evidence type="ECO:0000313" key="2">
    <source>
        <dbReference type="EMBL" id="RHN72413.1"/>
    </source>
</evidence>
<dbReference type="EMBL" id="AC149207">
    <property type="protein sequence ID" value="ABN09767.1"/>
    <property type="molecule type" value="Genomic_DNA"/>
</dbReference>